<organism evidence="1 2">
    <name type="scientific">Phytohabitans rumicis</name>
    <dbReference type="NCBI Taxonomy" id="1076125"/>
    <lineage>
        <taxon>Bacteria</taxon>
        <taxon>Bacillati</taxon>
        <taxon>Actinomycetota</taxon>
        <taxon>Actinomycetes</taxon>
        <taxon>Micromonosporales</taxon>
        <taxon>Micromonosporaceae</taxon>
    </lineage>
</organism>
<accession>A0A6V8KUK4</accession>
<gene>
    <name evidence="1" type="ORF">Prum_000300</name>
</gene>
<reference evidence="1 2" key="2">
    <citation type="submission" date="2020-03" db="EMBL/GenBank/DDBJ databases">
        <authorList>
            <person name="Ichikawa N."/>
            <person name="Kimura A."/>
            <person name="Kitahashi Y."/>
            <person name="Uohara A."/>
        </authorList>
    </citation>
    <scope>NUCLEOTIDE SEQUENCE [LARGE SCALE GENOMIC DNA]</scope>
    <source>
        <strain evidence="1 2">NBRC 108638</strain>
    </source>
</reference>
<protein>
    <submittedName>
        <fullName evidence="1">Uncharacterized protein</fullName>
    </submittedName>
</protein>
<proteinExistence type="predicted"/>
<comment type="caution">
    <text evidence="1">The sequence shown here is derived from an EMBL/GenBank/DDBJ whole genome shotgun (WGS) entry which is preliminary data.</text>
</comment>
<sequence>MSRQELAEAVNAHIYATTGRRVALDGSYIGKLERGLMRWPYEHYRAGLRAVLGVERDADLGLYISRKDMDDSPWVPEVPAQTAGAALAETDASTLPQVPAASVVQVKVSAGAAVTVVVAGPVRVLIDSSGTDPATLVPAVVEVPVVHGGARVYSLAERRAR</sequence>
<evidence type="ECO:0000313" key="1">
    <source>
        <dbReference type="EMBL" id="GFJ86388.1"/>
    </source>
</evidence>
<dbReference type="Proteomes" id="UP000482960">
    <property type="component" value="Unassembled WGS sequence"/>
</dbReference>
<dbReference type="EMBL" id="BLPG01000001">
    <property type="protein sequence ID" value="GFJ86388.1"/>
    <property type="molecule type" value="Genomic_DNA"/>
</dbReference>
<name>A0A6V8KUK4_9ACTN</name>
<dbReference type="AlphaFoldDB" id="A0A6V8KUK4"/>
<reference evidence="1 2" key="1">
    <citation type="submission" date="2020-03" db="EMBL/GenBank/DDBJ databases">
        <title>Whole genome shotgun sequence of Phytohabitans rumicis NBRC 108638.</title>
        <authorList>
            <person name="Komaki H."/>
            <person name="Tamura T."/>
        </authorList>
    </citation>
    <scope>NUCLEOTIDE SEQUENCE [LARGE SCALE GENOMIC DNA]</scope>
    <source>
        <strain evidence="1 2">NBRC 108638</strain>
    </source>
</reference>
<evidence type="ECO:0000313" key="2">
    <source>
        <dbReference type="Proteomes" id="UP000482960"/>
    </source>
</evidence>
<keyword evidence="2" id="KW-1185">Reference proteome</keyword>
<dbReference type="RefSeq" id="WP_173072830.1">
    <property type="nucleotide sequence ID" value="NZ_BLPG01000001.1"/>
</dbReference>